<dbReference type="InterPro" id="IPR012349">
    <property type="entry name" value="Split_barrel_FMN-bd"/>
</dbReference>
<comment type="caution">
    <text evidence="3">The sequence shown here is derived from an EMBL/GenBank/DDBJ whole genome shotgun (WGS) entry which is preliminary data.</text>
</comment>
<dbReference type="NCBIfam" id="TIGR03618">
    <property type="entry name" value="Rv1155_F420"/>
    <property type="match status" value="1"/>
</dbReference>
<dbReference type="PANTHER" id="PTHR35176:SF2">
    <property type="entry name" value="F420H(2)-DEPENDENT REDUCTASE RV1155"/>
    <property type="match status" value="1"/>
</dbReference>
<evidence type="ECO:0000313" key="3">
    <source>
        <dbReference type="EMBL" id="MDR7363422.1"/>
    </source>
</evidence>
<keyword evidence="1" id="KW-0560">Oxidoreductase</keyword>
<proteinExistence type="predicted"/>
<sequence length="161" mass="17787">MPRSIATTDRVELDELLDFARTRHHYVLVTERQDGSPQLSPVSGGVDAGGRLVIATYPERAKTRNARRSGRATVLVLSDEWDDAWVQVDGDAEVLDAVSDGTPDDTALDAFEEYFRCISGEHPDWAEYRQAMVDQGKSLIRVTPTRWGPIATGGFPARLAD</sequence>
<feature type="domain" description="Pyridoxamine 5'-phosphate oxidase N-terminal" evidence="2">
    <location>
        <begin position="14"/>
        <end position="148"/>
    </location>
</feature>
<dbReference type="InterPro" id="IPR052019">
    <property type="entry name" value="F420H2_bilvrd_red/Heme_oxyg"/>
</dbReference>
<name>A0ABU2BYE7_9ACTN</name>
<dbReference type="RefSeq" id="WP_310303806.1">
    <property type="nucleotide sequence ID" value="NZ_BAAAPS010000003.1"/>
</dbReference>
<dbReference type="PANTHER" id="PTHR35176">
    <property type="entry name" value="HEME OXYGENASE HI_0854-RELATED"/>
    <property type="match status" value="1"/>
</dbReference>
<accession>A0ABU2BYE7</accession>
<dbReference type="Gene3D" id="2.30.110.10">
    <property type="entry name" value="Electron Transport, Fmn-binding Protein, Chain A"/>
    <property type="match status" value="1"/>
</dbReference>
<dbReference type="SUPFAM" id="SSF50475">
    <property type="entry name" value="FMN-binding split barrel"/>
    <property type="match status" value="1"/>
</dbReference>
<keyword evidence="4" id="KW-1185">Reference proteome</keyword>
<reference evidence="3 4" key="1">
    <citation type="submission" date="2023-07" db="EMBL/GenBank/DDBJ databases">
        <title>Sequencing the genomes of 1000 actinobacteria strains.</title>
        <authorList>
            <person name="Klenk H.-P."/>
        </authorList>
    </citation>
    <scope>NUCLEOTIDE SEQUENCE [LARGE SCALE GENOMIC DNA]</scope>
    <source>
        <strain evidence="3 4">DSM 19426</strain>
    </source>
</reference>
<protein>
    <submittedName>
        <fullName evidence="3">PPOX class probable F420-dependent enzyme</fullName>
    </submittedName>
</protein>
<dbReference type="InterPro" id="IPR019920">
    <property type="entry name" value="F420-binding_dom_put"/>
</dbReference>
<gene>
    <name evidence="3" type="ORF">J2S63_002975</name>
</gene>
<dbReference type="Proteomes" id="UP001183648">
    <property type="component" value="Unassembled WGS sequence"/>
</dbReference>
<dbReference type="EMBL" id="JAVDYG010000001">
    <property type="protein sequence ID" value="MDR7363422.1"/>
    <property type="molecule type" value="Genomic_DNA"/>
</dbReference>
<organism evidence="3 4">
    <name type="scientific">Nocardioides marmoribigeumensis</name>
    <dbReference type="NCBI Taxonomy" id="433649"/>
    <lineage>
        <taxon>Bacteria</taxon>
        <taxon>Bacillati</taxon>
        <taxon>Actinomycetota</taxon>
        <taxon>Actinomycetes</taxon>
        <taxon>Propionibacteriales</taxon>
        <taxon>Nocardioidaceae</taxon>
        <taxon>Nocardioides</taxon>
    </lineage>
</organism>
<dbReference type="InterPro" id="IPR011576">
    <property type="entry name" value="Pyridox_Oxase_N"/>
</dbReference>
<evidence type="ECO:0000256" key="1">
    <source>
        <dbReference type="ARBA" id="ARBA00023002"/>
    </source>
</evidence>
<dbReference type="Pfam" id="PF01243">
    <property type="entry name" value="PNPOx_N"/>
    <property type="match status" value="1"/>
</dbReference>
<evidence type="ECO:0000313" key="4">
    <source>
        <dbReference type="Proteomes" id="UP001183648"/>
    </source>
</evidence>
<evidence type="ECO:0000259" key="2">
    <source>
        <dbReference type="Pfam" id="PF01243"/>
    </source>
</evidence>